<evidence type="ECO:0000313" key="3">
    <source>
        <dbReference type="Proteomes" id="UP001301350"/>
    </source>
</evidence>
<keyword evidence="1" id="KW-0472">Membrane</keyword>
<evidence type="ECO:0008006" key="4">
    <source>
        <dbReference type="Google" id="ProtNLM"/>
    </source>
</evidence>
<evidence type="ECO:0000256" key="1">
    <source>
        <dbReference type="SAM" id="Phobius"/>
    </source>
</evidence>
<comment type="caution">
    <text evidence="2">The sequence shown here is derived from an EMBL/GenBank/DDBJ whole genome shotgun (WGS) entry which is preliminary data.</text>
</comment>
<keyword evidence="3" id="KW-1185">Reference proteome</keyword>
<protein>
    <recommendedName>
        <fullName evidence="4">Glycosyl transferase CAP10 domain-containing protein</fullName>
    </recommendedName>
</protein>
<keyword evidence="1" id="KW-0812">Transmembrane</keyword>
<dbReference type="AlphaFoldDB" id="A0AAV9IWJ7"/>
<evidence type="ECO:0000313" key="2">
    <source>
        <dbReference type="EMBL" id="KAK4536178.1"/>
    </source>
</evidence>
<sequence>MSAALRRFAEPSGTLGNDKMRNRRAALTRIATVWFRGTVLRRALVLVVLAGLLTLLGMFLRGHPSRRGLRSLFRKDQLDLFGVVVPIAVQKEEVSLRALLRYWDSSQWPNGTWPCARAAPPGSLRSESPRHAPDLVVFSAQPLEEEAKRRLRTEFQSGRATRLCFRELRFASCGLGDQVNVYKMSWDGFVVSEYNGPLLMFLCATYHPALYHRYQYALWMEPDVVPVRGDWLHVVEQEALRAASEGRLAVQGGCAPDKRKRYDGWRNGSPALYQLGKYASMRFRDCFEQLHCKPMERNTCNYAWDAYLYGCGLLTEQWRQDLDNTCRFLHVGSAWQGLTDRFQWDDLRNRTGIDKVVLFHSAHVLHEAHTVLEKLHERVREEERTGMSGGESRVAN</sequence>
<feature type="transmembrane region" description="Helical" evidence="1">
    <location>
        <begin position="43"/>
        <end position="60"/>
    </location>
</feature>
<keyword evidence="1" id="KW-1133">Transmembrane helix</keyword>
<gene>
    <name evidence="2" type="ORF">CDCA_CDCA07G2203</name>
</gene>
<dbReference type="Proteomes" id="UP001301350">
    <property type="component" value="Unassembled WGS sequence"/>
</dbReference>
<organism evidence="2 3">
    <name type="scientific">Cyanidium caldarium</name>
    <name type="common">Red alga</name>
    <dbReference type="NCBI Taxonomy" id="2771"/>
    <lineage>
        <taxon>Eukaryota</taxon>
        <taxon>Rhodophyta</taxon>
        <taxon>Bangiophyceae</taxon>
        <taxon>Cyanidiales</taxon>
        <taxon>Cyanidiaceae</taxon>
        <taxon>Cyanidium</taxon>
    </lineage>
</organism>
<dbReference type="EMBL" id="JANCYW010000007">
    <property type="protein sequence ID" value="KAK4536178.1"/>
    <property type="molecule type" value="Genomic_DNA"/>
</dbReference>
<name>A0AAV9IWJ7_CYACA</name>
<proteinExistence type="predicted"/>
<accession>A0AAV9IWJ7</accession>
<reference evidence="2 3" key="1">
    <citation type="submission" date="2022-07" db="EMBL/GenBank/DDBJ databases">
        <title>Genome-wide signatures of adaptation to extreme environments.</title>
        <authorList>
            <person name="Cho C.H."/>
            <person name="Yoon H.S."/>
        </authorList>
    </citation>
    <scope>NUCLEOTIDE SEQUENCE [LARGE SCALE GENOMIC DNA]</scope>
    <source>
        <strain evidence="2 3">DBV 063 E5</strain>
    </source>
</reference>